<feature type="domain" description="VWFA" evidence="1">
    <location>
        <begin position="28"/>
        <end position="217"/>
    </location>
</feature>
<reference evidence="2" key="1">
    <citation type="submission" date="2022-08" db="EMBL/GenBank/DDBJ databases">
        <title>Nisaea acidiphila sp. nov., isolated from a marine algal debris and emended description of the genus Nisaea Urios et al. 2008.</title>
        <authorList>
            <person name="Kwon K."/>
        </authorList>
    </citation>
    <scope>NUCLEOTIDE SEQUENCE</scope>
    <source>
        <strain evidence="2">MEBiC11861</strain>
    </source>
</reference>
<dbReference type="PROSITE" id="PS50234">
    <property type="entry name" value="VWFA"/>
    <property type="match status" value="1"/>
</dbReference>
<organism evidence="2 3">
    <name type="scientific">Nisaea acidiphila</name>
    <dbReference type="NCBI Taxonomy" id="1862145"/>
    <lineage>
        <taxon>Bacteria</taxon>
        <taxon>Pseudomonadati</taxon>
        <taxon>Pseudomonadota</taxon>
        <taxon>Alphaproteobacteria</taxon>
        <taxon>Rhodospirillales</taxon>
        <taxon>Thalassobaculaceae</taxon>
        <taxon>Nisaea</taxon>
    </lineage>
</organism>
<gene>
    <name evidence="2" type="ORF">NUH88_14915</name>
</gene>
<protein>
    <submittedName>
        <fullName evidence="2">DUF1194 domain-containing protein</fullName>
    </submittedName>
</protein>
<dbReference type="CDD" id="cd00198">
    <property type="entry name" value="vWFA"/>
    <property type="match status" value="1"/>
</dbReference>
<accession>A0A9J7ANF5</accession>
<dbReference type="Gene3D" id="3.40.50.410">
    <property type="entry name" value="von Willebrand factor, type A domain"/>
    <property type="match status" value="1"/>
</dbReference>
<proteinExistence type="predicted"/>
<dbReference type="AlphaFoldDB" id="A0A9J7ANF5"/>
<evidence type="ECO:0000313" key="2">
    <source>
        <dbReference type="EMBL" id="UUX48694.1"/>
    </source>
</evidence>
<dbReference type="Proteomes" id="UP001060336">
    <property type="component" value="Chromosome"/>
</dbReference>
<evidence type="ECO:0000313" key="3">
    <source>
        <dbReference type="Proteomes" id="UP001060336"/>
    </source>
</evidence>
<sequence length="245" mass="26824">MLRLVLFAFCLLALLPREGRAEIPVDLELVLAIDCSSSVDDEEFALQVAGMANAFRDPMIQDAIQGGVEGAVGISVIQWSSDRFQNVAVRWRLLTGPADALKLADEIEAMPRTIGTGATSIANALLFAAETFNGNGMEGYRRVIDMSADGENNQGLDIHIARAQVLARGITINGLAIRNEFPNLDIYFEDRVIGGEQSFAEAAKDYVDYRNAIFRKLFRELRDVPVAVGPELDPSWKEASLLPLP</sequence>
<name>A0A9J7ANF5_9PROT</name>
<dbReference type="Pfam" id="PF06707">
    <property type="entry name" value="DUF1194"/>
    <property type="match status" value="1"/>
</dbReference>
<dbReference type="EMBL" id="CP102480">
    <property type="protein sequence ID" value="UUX48694.1"/>
    <property type="molecule type" value="Genomic_DNA"/>
</dbReference>
<dbReference type="KEGG" id="naci:NUH88_14915"/>
<dbReference type="SUPFAM" id="SSF53300">
    <property type="entry name" value="vWA-like"/>
    <property type="match status" value="1"/>
</dbReference>
<dbReference type="InterPro" id="IPR002035">
    <property type="entry name" value="VWF_A"/>
</dbReference>
<dbReference type="InterPro" id="IPR036465">
    <property type="entry name" value="vWFA_dom_sf"/>
</dbReference>
<dbReference type="InterPro" id="IPR010607">
    <property type="entry name" value="DUF1194"/>
</dbReference>
<keyword evidence="3" id="KW-1185">Reference proteome</keyword>
<evidence type="ECO:0000259" key="1">
    <source>
        <dbReference type="PROSITE" id="PS50234"/>
    </source>
</evidence>
<dbReference type="RefSeq" id="WP_257767196.1">
    <property type="nucleotide sequence ID" value="NZ_CP102480.1"/>
</dbReference>